<dbReference type="AlphaFoldDB" id="A0AAV4M559"/>
<sequence>GGHVPNNKKGCSPSGVGRLLSLGMPPTRRETPPI</sequence>
<reference evidence="2 3" key="1">
    <citation type="submission" date="2021-06" db="EMBL/GenBank/DDBJ databases">
        <title>Caerostris extrusa draft genome.</title>
        <authorList>
            <person name="Kono N."/>
            <person name="Arakawa K."/>
        </authorList>
    </citation>
    <scope>NUCLEOTIDE SEQUENCE [LARGE SCALE GENOMIC DNA]</scope>
</reference>
<name>A0AAV4M559_CAEEX</name>
<evidence type="ECO:0000256" key="1">
    <source>
        <dbReference type="SAM" id="MobiDB-lite"/>
    </source>
</evidence>
<proteinExistence type="predicted"/>
<comment type="caution">
    <text evidence="2">The sequence shown here is derived from an EMBL/GenBank/DDBJ whole genome shotgun (WGS) entry which is preliminary data.</text>
</comment>
<dbReference type="EMBL" id="BPLR01001888">
    <property type="protein sequence ID" value="GIX67561.1"/>
    <property type="molecule type" value="Genomic_DNA"/>
</dbReference>
<gene>
    <name evidence="2" type="ORF">CEXT_112041</name>
</gene>
<feature type="non-terminal residue" evidence="2">
    <location>
        <position position="1"/>
    </location>
</feature>
<protein>
    <submittedName>
        <fullName evidence="2">Uncharacterized protein</fullName>
    </submittedName>
</protein>
<organism evidence="2 3">
    <name type="scientific">Caerostris extrusa</name>
    <name type="common">Bark spider</name>
    <name type="synonym">Caerostris bankana</name>
    <dbReference type="NCBI Taxonomy" id="172846"/>
    <lineage>
        <taxon>Eukaryota</taxon>
        <taxon>Metazoa</taxon>
        <taxon>Ecdysozoa</taxon>
        <taxon>Arthropoda</taxon>
        <taxon>Chelicerata</taxon>
        <taxon>Arachnida</taxon>
        <taxon>Araneae</taxon>
        <taxon>Araneomorphae</taxon>
        <taxon>Entelegynae</taxon>
        <taxon>Araneoidea</taxon>
        <taxon>Araneidae</taxon>
        <taxon>Caerostris</taxon>
    </lineage>
</organism>
<dbReference type="Proteomes" id="UP001054945">
    <property type="component" value="Unassembled WGS sequence"/>
</dbReference>
<feature type="region of interest" description="Disordered" evidence="1">
    <location>
        <begin position="1"/>
        <end position="34"/>
    </location>
</feature>
<keyword evidence="3" id="KW-1185">Reference proteome</keyword>
<accession>A0AAV4M559</accession>
<evidence type="ECO:0000313" key="2">
    <source>
        <dbReference type="EMBL" id="GIX67561.1"/>
    </source>
</evidence>
<evidence type="ECO:0000313" key="3">
    <source>
        <dbReference type="Proteomes" id="UP001054945"/>
    </source>
</evidence>